<dbReference type="VEuPathDB" id="TriTrypDB:TcCL_NonESM13192"/>
<dbReference type="VEuPathDB" id="TriTrypDB:TCSYLVIO_010716"/>
<proteinExistence type="predicted"/>
<dbReference type="PANTHER" id="PTHR28658">
    <property type="entry name" value="TRANSMEMBRANE PROTEIN 180"/>
    <property type="match status" value="1"/>
</dbReference>
<dbReference type="VEuPathDB" id="TriTrypDB:TcG_01496"/>
<feature type="transmembrane region" description="Helical" evidence="1">
    <location>
        <begin position="305"/>
        <end position="326"/>
    </location>
</feature>
<feature type="transmembrane region" description="Helical" evidence="1">
    <location>
        <begin position="6"/>
        <end position="27"/>
    </location>
</feature>
<dbReference type="VEuPathDB" id="TriTrypDB:ECC02_005538"/>
<feature type="transmembrane region" description="Helical" evidence="1">
    <location>
        <begin position="181"/>
        <end position="201"/>
    </location>
</feature>
<feature type="transmembrane region" description="Helical" evidence="1">
    <location>
        <begin position="398"/>
        <end position="415"/>
    </location>
</feature>
<evidence type="ECO:0000256" key="1">
    <source>
        <dbReference type="SAM" id="Phobius"/>
    </source>
</evidence>
<name>A0A2V2VX61_TRYCR</name>
<feature type="transmembrane region" description="Helical" evidence="1">
    <location>
        <begin position="427"/>
        <end position="447"/>
    </location>
</feature>
<protein>
    <recommendedName>
        <fullName evidence="4">Transmembrane protein 180</fullName>
    </recommendedName>
</protein>
<sequence length="476" mass="53311">MGLKHMGIASMILLNAIFTSFYMDVFMRQHMLSVEQNGARAVSKRNRQIFWQLGLGQLIYAFWRGTRDVFFDWRGSFCFSAFAYLKFWRLSRVGPTWAVSFVLLWLPMLVTFLSSAVQFTLWMALYEQLLVCCESALRTVPKGGLGQNDRGFVAYHILSGVGVGTAYYLSELGGMEQEELYAFRLFTTICGLLAALLLYACGRQQRKTLKAHEGVEEGSAVNSEEFARFAQQTMNRCSMKATMFLWALQGYSSIFSTAFFNIFLDMSSNTVSVSVRILFLLFAYAAPHAVVAVAVLFYKLVGKKSVVSGVLATRAIVGVLFLAVATQEAQCFFHFMNANFSSSIFLLLLFLNRVLTDAMGYLQESILSDLVDEDTVIFSRTNPTTEMTRRLLAMVSKPSGYVALAATSLIFAYMGCSHSSRLEETPGAAVLAGGTALLTSLLTLCAWQRYYNLEGNHLQFVRMALRRRTDKDARLV</sequence>
<dbReference type="InterPro" id="IPR040035">
    <property type="entry name" value="TMEM180"/>
</dbReference>
<keyword evidence="1" id="KW-0472">Membrane</keyword>
<feature type="transmembrane region" description="Helical" evidence="1">
    <location>
        <begin position="48"/>
        <end position="65"/>
    </location>
</feature>
<comment type="caution">
    <text evidence="2">The sequence shown here is derived from an EMBL/GenBank/DDBJ whole genome shotgun (WGS) entry which is preliminary data.</text>
</comment>
<accession>A0A2V2VX61</accession>
<gene>
    <name evidence="2" type="ORF">C4B63_10g505</name>
</gene>
<reference evidence="2 3" key="1">
    <citation type="journal article" date="2018" name="Microb. Genom.">
        <title>Expanding an expanded genome: long-read sequencing of Trypanosoma cruzi.</title>
        <authorList>
            <person name="Berna L."/>
            <person name="Rodriguez M."/>
            <person name="Chiribao M.L."/>
            <person name="Parodi-Talice A."/>
            <person name="Pita S."/>
            <person name="Rijo G."/>
            <person name="Alvarez-Valin F."/>
            <person name="Robello C."/>
        </authorList>
    </citation>
    <scope>NUCLEOTIDE SEQUENCE [LARGE SCALE GENOMIC DNA]</scope>
    <source>
        <strain evidence="2 3">Dm28c</strain>
    </source>
</reference>
<dbReference type="VEuPathDB" id="TriTrypDB:C4B63_10g505"/>
<dbReference type="EMBL" id="PRFA01000010">
    <property type="protein sequence ID" value="PWU98953.1"/>
    <property type="molecule type" value="Genomic_DNA"/>
</dbReference>
<dbReference type="VEuPathDB" id="TriTrypDB:TcBrA4_0127420"/>
<organism evidence="2 3">
    <name type="scientific">Trypanosoma cruzi</name>
    <dbReference type="NCBI Taxonomy" id="5693"/>
    <lineage>
        <taxon>Eukaryota</taxon>
        <taxon>Discoba</taxon>
        <taxon>Euglenozoa</taxon>
        <taxon>Kinetoplastea</taxon>
        <taxon>Metakinetoplastina</taxon>
        <taxon>Trypanosomatida</taxon>
        <taxon>Trypanosomatidae</taxon>
        <taxon>Trypanosoma</taxon>
        <taxon>Schizotrypanum</taxon>
    </lineage>
</organism>
<dbReference type="VEuPathDB" id="TriTrypDB:TcCLB.508409.50"/>
<dbReference type="Proteomes" id="UP000246121">
    <property type="component" value="Unassembled WGS sequence"/>
</dbReference>
<evidence type="ECO:0000313" key="3">
    <source>
        <dbReference type="Proteomes" id="UP000246121"/>
    </source>
</evidence>
<dbReference type="VEuPathDB" id="TriTrypDB:TCDM_02965"/>
<feature type="transmembrane region" description="Helical" evidence="1">
    <location>
        <begin position="152"/>
        <end position="169"/>
    </location>
</feature>
<dbReference type="VEuPathDB" id="TriTrypDB:Tc_MARK_3011"/>
<feature type="transmembrane region" description="Helical" evidence="1">
    <location>
        <begin position="95"/>
        <end position="113"/>
    </location>
</feature>
<keyword evidence="1" id="KW-1133">Transmembrane helix</keyword>
<evidence type="ECO:0008006" key="4">
    <source>
        <dbReference type="Google" id="ProtNLM"/>
    </source>
</evidence>
<dbReference type="PANTHER" id="PTHR28658:SF3">
    <property type="entry name" value="TRANSMEMBRANE PROTEIN 180"/>
    <property type="match status" value="1"/>
</dbReference>
<feature type="transmembrane region" description="Helical" evidence="1">
    <location>
        <begin position="332"/>
        <end position="351"/>
    </location>
</feature>
<dbReference type="VEuPathDB" id="TriTrypDB:C3747_96g104"/>
<keyword evidence="1" id="KW-0812">Transmembrane</keyword>
<feature type="transmembrane region" description="Helical" evidence="1">
    <location>
        <begin position="276"/>
        <end position="298"/>
    </location>
</feature>
<dbReference type="AlphaFoldDB" id="A0A2V2VX61"/>
<dbReference type="VEuPathDB" id="TriTrypDB:BCY84_14968"/>
<feature type="transmembrane region" description="Helical" evidence="1">
    <location>
        <begin position="244"/>
        <end position="264"/>
    </location>
</feature>
<evidence type="ECO:0000313" key="2">
    <source>
        <dbReference type="EMBL" id="PWU98953.1"/>
    </source>
</evidence>